<evidence type="ECO:0000313" key="2">
    <source>
        <dbReference type="EMBL" id="SHJ72970.1"/>
    </source>
</evidence>
<dbReference type="EMBL" id="FQZO01000007">
    <property type="protein sequence ID" value="SHJ72970.1"/>
    <property type="molecule type" value="Genomic_DNA"/>
</dbReference>
<dbReference type="STRING" id="1121298.SAMN05444401_3727"/>
<dbReference type="AlphaFoldDB" id="A0A1M6LP67"/>
<dbReference type="PANTHER" id="PTHR32502">
    <property type="entry name" value="N-ACETYLGALACTOSAMINE PERMEASE II COMPONENT-RELATED"/>
    <property type="match status" value="1"/>
</dbReference>
<name>A0A1M6LP67_9CLOT</name>
<feature type="transmembrane region" description="Helical" evidence="1">
    <location>
        <begin position="106"/>
        <end position="129"/>
    </location>
</feature>
<dbReference type="InterPro" id="IPR004704">
    <property type="entry name" value="PTS_IID_man"/>
</dbReference>
<dbReference type="GO" id="GO:0009401">
    <property type="term" value="P:phosphoenolpyruvate-dependent sugar phosphotransferase system"/>
    <property type="evidence" value="ECO:0007669"/>
    <property type="project" value="InterPro"/>
</dbReference>
<feature type="transmembrane region" description="Helical" evidence="1">
    <location>
        <begin position="135"/>
        <end position="155"/>
    </location>
</feature>
<organism evidence="2 3">
    <name type="scientific">Clostridium amylolyticum</name>
    <dbReference type="NCBI Taxonomy" id="1121298"/>
    <lineage>
        <taxon>Bacteria</taxon>
        <taxon>Bacillati</taxon>
        <taxon>Bacillota</taxon>
        <taxon>Clostridia</taxon>
        <taxon>Eubacteriales</taxon>
        <taxon>Clostridiaceae</taxon>
        <taxon>Clostridium</taxon>
    </lineage>
</organism>
<dbReference type="Proteomes" id="UP000184080">
    <property type="component" value="Unassembled WGS sequence"/>
</dbReference>
<feature type="transmembrane region" description="Helical" evidence="1">
    <location>
        <begin position="184"/>
        <end position="204"/>
    </location>
</feature>
<sequence>MEEQKISKKELNDVFWRSQLIQMSHNYERMQSLGTLYCLKPILKKLYKDKSKEEKTIAMKRHLEFFNSHPVTIPFILGVTSAMEEKTEEDEKDSVISIKTSLMGPLAGIGDSLLNFTWMPICGSIGAAFAVQGNILGPILMFILVNALYIPIKYYGLNIGYSKGREILSSGEGKGLLDRLANMANVLGVIVAGGLIATTVKVSLGVQIAAGEKPLMLQEMLDKVMPNLLPLAITMICLYLLKKWNGKHAVAIIFSILIIAVVLSMAGILV</sequence>
<proteinExistence type="predicted"/>
<dbReference type="OrthoDB" id="9795582at2"/>
<dbReference type="RefSeq" id="WP_073010263.1">
    <property type="nucleotide sequence ID" value="NZ_FQZO01000007.1"/>
</dbReference>
<dbReference type="PROSITE" id="PS51108">
    <property type="entry name" value="PTS_EIID"/>
    <property type="match status" value="1"/>
</dbReference>
<dbReference type="Pfam" id="PF03613">
    <property type="entry name" value="EIID-AGA"/>
    <property type="match status" value="1"/>
</dbReference>
<keyword evidence="1" id="KW-0472">Membrane</keyword>
<dbReference type="PANTHER" id="PTHR32502:SF27">
    <property type="entry name" value="PTS SYSTEM, MANNOSE-SPECIFIC IID COMPONENT"/>
    <property type="match status" value="1"/>
</dbReference>
<dbReference type="InterPro" id="IPR050303">
    <property type="entry name" value="GatZ_KbaZ_carbometab"/>
</dbReference>
<protein>
    <submittedName>
        <fullName evidence="2">PTS system, mannose-specific IID component</fullName>
    </submittedName>
</protein>
<feature type="transmembrane region" description="Helical" evidence="1">
    <location>
        <begin position="224"/>
        <end position="241"/>
    </location>
</feature>
<feature type="transmembrane region" description="Helical" evidence="1">
    <location>
        <begin position="248"/>
        <end position="269"/>
    </location>
</feature>
<evidence type="ECO:0000256" key="1">
    <source>
        <dbReference type="SAM" id="Phobius"/>
    </source>
</evidence>
<keyword evidence="1" id="KW-1133">Transmembrane helix</keyword>
<keyword evidence="3" id="KW-1185">Reference proteome</keyword>
<gene>
    <name evidence="2" type="ORF">SAMN05444401_3727</name>
</gene>
<dbReference type="GO" id="GO:0005886">
    <property type="term" value="C:plasma membrane"/>
    <property type="evidence" value="ECO:0007669"/>
    <property type="project" value="TreeGrafter"/>
</dbReference>
<evidence type="ECO:0000313" key="3">
    <source>
        <dbReference type="Proteomes" id="UP000184080"/>
    </source>
</evidence>
<keyword evidence="1" id="KW-0812">Transmembrane</keyword>
<accession>A0A1M6LP67</accession>
<reference evidence="2 3" key="1">
    <citation type="submission" date="2016-11" db="EMBL/GenBank/DDBJ databases">
        <authorList>
            <person name="Jaros S."/>
            <person name="Januszkiewicz K."/>
            <person name="Wedrychowicz H."/>
        </authorList>
    </citation>
    <scope>NUCLEOTIDE SEQUENCE [LARGE SCALE GENOMIC DNA]</scope>
    <source>
        <strain evidence="2 3">DSM 21864</strain>
    </source>
</reference>